<dbReference type="InterPro" id="IPR018247">
    <property type="entry name" value="EF_Hand_1_Ca_BS"/>
</dbReference>
<sequence>MRPLSHCILFSILFLAAAQVEKKLTKGKSEDTDGPKIFPKEILDFLDKNGDGMISRQEMIDNYQEYADQYNGGVQPKELFEKVFDKHDTNSDGLLTYEEFIASG</sequence>
<proteinExistence type="predicted"/>
<feature type="domain" description="EF-hand" evidence="3">
    <location>
        <begin position="75"/>
        <end position="104"/>
    </location>
</feature>
<dbReference type="SUPFAM" id="SSF47473">
    <property type="entry name" value="EF-hand"/>
    <property type="match status" value="1"/>
</dbReference>
<keyword evidence="1" id="KW-0106">Calcium</keyword>
<gene>
    <name evidence="4" type="ORF">PENTCL1PPCAC_983</name>
</gene>
<organism evidence="4 5">
    <name type="scientific">Pristionchus entomophagus</name>
    <dbReference type="NCBI Taxonomy" id="358040"/>
    <lineage>
        <taxon>Eukaryota</taxon>
        <taxon>Metazoa</taxon>
        <taxon>Ecdysozoa</taxon>
        <taxon>Nematoda</taxon>
        <taxon>Chromadorea</taxon>
        <taxon>Rhabditida</taxon>
        <taxon>Rhabditina</taxon>
        <taxon>Diplogasteromorpha</taxon>
        <taxon>Diplogasteroidea</taxon>
        <taxon>Neodiplogasteridae</taxon>
        <taxon>Pristionchus</taxon>
    </lineage>
</organism>
<evidence type="ECO:0000256" key="1">
    <source>
        <dbReference type="ARBA" id="ARBA00022837"/>
    </source>
</evidence>
<dbReference type="PROSITE" id="PS50222">
    <property type="entry name" value="EF_HAND_2"/>
    <property type="match status" value="2"/>
</dbReference>
<name>A0AAV5SDQ4_9BILA</name>
<evidence type="ECO:0000313" key="4">
    <source>
        <dbReference type="EMBL" id="GMS78808.1"/>
    </source>
</evidence>
<dbReference type="CDD" id="cd00051">
    <property type="entry name" value="EFh"/>
    <property type="match status" value="1"/>
</dbReference>
<evidence type="ECO:0000313" key="5">
    <source>
        <dbReference type="Proteomes" id="UP001432027"/>
    </source>
</evidence>
<evidence type="ECO:0000256" key="2">
    <source>
        <dbReference type="SAM" id="SignalP"/>
    </source>
</evidence>
<protein>
    <recommendedName>
        <fullName evidence="3">EF-hand domain-containing protein</fullName>
    </recommendedName>
</protein>
<dbReference type="Gene3D" id="1.10.238.10">
    <property type="entry name" value="EF-hand"/>
    <property type="match status" value="1"/>
</dbReference>
<evidence type="ECO:0000259" key="3">
    <source>
        <dbReference type="PROSITE" id="PS50222"/>
    </source>
</evidence>
<dbReference type="EMBL" id="BTSX01000001">
    <property type="protein sequence ID" value="GMS78808.1"/>
    <property type="molecule type" value="Genomic_DNA"/>
</dbReference>
<feature type="signal peptide" evidence="2">
    <location>
        <begin position="1"/>
        <end position="18"/>
    </location>
</feature>
<dbReference type="AlphaFoldDB" id="A0AAV5SDQ4"/>
<accession>A0AAV5SDQ4</accession>
<comment type="caution">
    <text evidence="4">The sequence shown here is derived from an EMBL/GenBank/DDBJ whole genome shotgun (WGS) entry which is preliminary data.</text>
</comment>
<dbReference type="Pfam" id="PF13499">
    <property type="entry name" value="EF-hand_7"/>
    <property type="match status" value="1"/>
</dbReference>
<keyword evidence="5" id="KW-1185">Reference proteome</keyword>
<feature type="chain" id="PRO_5043775350" description="EF-hand domain-containing protein" evidence="2">
    <location>
        <begin position="19"/>
        <end position="104"/>
    </location>
</feature>
<reference evidence="4" key="1">
    <citation type="submission" date="2023-10" db="EMBL/GenBank/DDBJ databases">
        <title>Genome assembly of Pristionchus species.</title>
        <authorList>
            <person name="Yoshida K."/>
            <person name="Sommer R.J."/>
        </authorList>
    </citation>
    <scope>NUCLEOTIDE SEQUENCE</scope>
    <source>
        <strain evidence="4">RS0144</strain>
    </source>
</reference>
<dbReference type="Proteomes" id="UP001432027">
    <property type="component" value="Unassembled WGS sequence"/>
</dbReference>
<dbReference type="PROSITE" id="PS00018">
    <property type="entry name" value="EF_HAND_1"/>
    <property type="match status" value="2"/>
</dbReference>
<dbReference type="InterPro" id="IPR002048">
    <property type="entry name" value="EF_hand_dom"/>
</dbReference>
<feature type="domain" description="EF-hand" evidence="3">
    <location>
        <begin position="40"/>
        <end position="69"/>
    </location>
</feature>
<keyword evidence="2" id="KW-0732">Signal</keyword>
<dbReference type="InterPro" id="IPR011992">
    <property type="entry name" value="EF-hand-dom_pair"/>
</dbReference>
<dbReference type="GO" id="GO:0005509">
    <property type="term" value="F:calcium ion binding"/>
    <property type="evidence" value="ECO:0007669"/>
    <property type="project" value="InterPro"/>
</dbReference>